<dbReference type="EMBL" id="SSXH01000440">
    <property type="protein sequence ID" value="THJ69623.1"/>
    <property type="molecule type" value="Genomic_DNA"/>
</dbReference>
<comment type="subcellular location">
    <subcellularLocation>
        <location evidence="1">Membrane</location>
        <topology evidence="1">Multi-pass membrane protein</topology>
    </subcellularLocation>
</comment>
<dbReference type="PANTHER" id="PTHR47547">
    <property type="match status" value="1"/>
</dbReference>
<keyword evidence="7" id="KW-1185">Reference proteome</keyword>
<feature type="transmembrane region" description="Helical" evidence="5">
    <location>
        <begin position="284"/>
        <end position="302"/>
    </location>
</feature>
<dbReference type="Proteomes" id="UP000305282">
    <property type="component" value="Unassembled WGS sequence"/>
</dbReference>
<sequence>MSSRESRLGREQAGGPQEGWLRSFGLFGLAAGGVIGSGWFLTPADAYRSAGSASHVLWSWAVGGLAMLVIAVVMVELGTAAPRTGGMIFLPYQSSGPLVTLVVATSLWIYYVINLTGEAIAATIAIAPEISSRLGTNLLRVDQSTGDRTLNGSGTGVAIVFMMIISAAVVLVPARRFVGATAWITVIKVAGVFLVCMVLLAIFHYHGYAVSKYKLHAPEQGEGDHSGHHGLLGAPIGGADDSSQHGWLATLGGSSTVYAYVGFQGPLDYAGDIKKDGIGEGARIRRAILVTVLLSILVYILLQVTYNRYHGAVCAGDSAQGCSTSPWVNPSDYLDIAGLTTVGYLRSILEWTLRILTMVAPLGAGLVYAYVLPSEIAELSRLGLTYRPLATSAPRKNGWHIYWLVLAANVAFGTVLLVVFHGYWSMLSRFSGVLSLLLYAFPAVALVSLSSALDQKQPLPSASRRRFLRGILPRVSFVVTALMLYETGFSILWRAIAALAVGVVVLVGAPTLRERLKSGRALTNPDGSAAWAAAWLAGYLGGLLPLAWWAGRLTGTDRTFLACVVAVWAWVCCQAMIRHSRAYNAKVRPNLS</sequence>
<evidence type="ECO:0000256" key="2">
    <source>
        <dbReference type="ARBA" id="ARBA00022692"/>
    </source>
</evidence>
<evidence type="ECO:0000313" key="6">
    <source>
        <dbReference type="EMBL" id="THJ69623.1"/>
    </source>
</evidence>
<gene>
    <name evidence="6" type="ORF">E7Y31_16040</name>
</gene>
<dbReference type="RefSeq" id="WP_136448820.1">
    <property type="nucleotide sequence ID" value="NZ_CADCWT010000350.1"/>
</dbReference>
<reference evidence="6 7" key="1">
    <citation type="submission" date="2019-04" db="EMBL/GenBank/DDBJ databases">
        <title>Draft genome sequences for three unisolated Alnus-infective Frankia Sp+ strains, AgTrS, AiOr and AvVan, the first sequenced Frankia strains able to sporulate in-planta.</title>
        <authorList>
            <person name="Bethencourt L."/>
            <person name="Vautrin F."/>
            <person name="Taib N."/>
            <person name="Dubost A."/>
            <person name="Castro-Garcia L."/>
            <person name="Imbaud O."/>
            <person name="Abrouk D."/>
            <person name="Fournier P."/>
            <person name="Briolay J."/>
            <person name="Nguyen A."/>
            <person name="Normand P."/>
            <person name="Fernandez M.P."/>
            <person name="Brochier-Armanet C."/>
            <person name="Herrera-Belaroussi A."/>
        </authorList>
    </citation>
    <scope>NUCLEOTIDE SEQUENCE [LARGE SCALE GENOMIC DNA]</scope>
    <source>
        <strain evidence="6 7">AvVan</strain>
    </source>
</reference>
<feature type="transmembrane region" description="Helical" evidence="5">
    <location>
        <begin position="351"/>
        <end position="371"/>
    </location>
</feature>
<evidence type="ECO:0000256" key="1">
    <source>
        <dbReference type="ARBA" id="ARBA00004141"/>
    </source>
</evidence>
<organism evidence="6 7">
    <name type="scientific">Candidatus Frankia alpina</name>
    <dbReference type="NCBI Taxonomy" id="2699483"/>
    <lineage>
        <taxon>Bacteria</taxon>
        <taxon>Bacillati</taxon>
        <taxon>Actinomycetota</taxon>
        <taxon>Actinomycetes</taxon>
        <taxon>Frankiales</taxon>
        <taxon>Frankiaceae</taxon>
        <taxon>Frankia</taxon>
    </lineage>
</organism>
<feature type="transmembrane region" description="Helical" evidence="5">
    <location>
        <begin position="180"/>
        <end position="205"/>
    </location>
</feature>
<dbReference type="GO" id="GO:0022857">
    <property type="term" value="F:transmembrane transporter activity"/>
    <property type="evidence" value="ECO:0007669"/>
    <property type="project" value="InterPro"/>
</dbReference>
<accession>A0A4S5ED70</accession>
<feature type="transmembrane region" description="Helical" evidence="5">
    <location>
        <begin position="491"/>
        <end position="509"/>
    </location>
</feature>
<dbReference type="InterPro" id="IPR002293">
    <property type="entry name" value="AA/rel_permease1"/>
</dbReference>
<evidence type="ECO:0000313" key="7">
    <source>
        <dbReference type="Proteomes" id="UP000305282"/>
    </source>
</evidence>
<protein>
    <submittedName>
        <fullName evidence="6">APC family permease</fullName>
    </submittedName>
</protein>
<keyword evidence="4 5" id="KW-0472">Membrane</keyword>
<evidence type="ECO:0000256" key="4">
    <source>
        <dbReference type="ARBA" id="ARBA00023136"/>
    </source>
</evidence>
<dbReference type="InterPro" id="IPR052962">
    <property type="entry name" value="AA_Transporter_AGT"/>
</dbReference>
<name>A0A4S5ED70_9ACTN</name>
<evidence type="ECO:0000256" key="3">
    <source>
        <dbReference type="ARBA" id="ARBA00022989"/>
    </source>
</evidence>
<feature type="transmembrane region" description="Helical" evidence="5">
    <location>
        <begin position="57"/>
        <end position="77"/>
    </location>
</feature>
<dbReference type="Gene3D" id="1.20.1740.10">
    <property type="entry name" value="Amino acid/polyamine transporter I"/>
    <property type="match status" value="1"/>
</dbReference>
<proteinExistence type="predicted"/>
<dbReference type="GO" id="GO:0016020">
    <property type="term" value="C:membrane"/>
    <property type="evidence" value="ECO:0007669"/>
    <property type="project" value="UniProtKB-SubCell"/>
</dbReference>
<feature type="transmembrane region" description="Helical" evidence="5">
    <location>
        <begin position="436"/>
        <end position="455"/>
    </location>
</feature>
<evidence type="ECO:0000256" key="5">
    <source>
        <dbReference type="SAM" id="Phobius"/>
    </source>
</evidence>
<dbReference type="OrthoDB" id="9762947at2"/>
<keyword evidence="3 5" id="KW-1133">Transmembrane helix</keyword>
<feature type="transmembrane region" description="Helical" evidence="5">
    <location>
        <begin position="529"/>
        <end position="547"/>
    </location>
</feature>
<feature type="transmembrane region" description="Helical" evidence="5">
    <location>
        <begin position="89"/>
        <end position="113"/>
    </location>
</feature>
<dbReference type="Pfam" id="PF13520">
    <property type="entry name" value="AA_permease_2"/>
    <property type="match status" value="1"/>
</dbReference>
<dbReference type="PANTHER" id="PTHR47547:SF1">
    <property type="entry name" value="ASPARTATE-PROTON SYMPORTER"/>
    <property type="match status" value="1"/>
</dbReference>
<keyword evidence="2 5" id="KW-0812">Transmembrane</keyword>
<feature type="transmembrane region" description="Helical" evidence="5">
    <location>
        <begin position="401"/>
        <end position="424"/>
    </location>
</feature>
<feature type="transmembrane region" description="Helical" evidence="5">
    <location>
        <begin position="151"/>
        <end position="174"/>
    </location>
</feature>
<feature type="transmembrane region" description="Helical" evidence="5">
    <location>
        <begin position="559"/>
        <end position="577"/>
    </location>
</feature>
<comment type="caution">
    <text evidence="6">The sequence shown here is derived from an EMBL/GenBank/DDBJ whole genome shotgun (WGS) entry which is preliminary data.</text>
</comment>
<dbReference type="AlphaFoldDB" id="A0A4S5ED70"/>
<feature type="transmembrane region" description="Helical" evidence="5">
    <location>
        <begin position="20"/>
        <end position="42"/>
    </location>
</feature>